<dbReference type="SUPFAM" id="SSF53756">
    <property type="entry name" value="UDP-Glycosyltransferase/glycogen phosphorylase"/>
    <property type="match status" value="1"/>
</dbReference>
<name>A0ABY5PQC8_9ACTN</name>
<dbReference type="Pfam" id="PF13489">
    <property type="entry name" value="Methyltransf_23"/>
    <property type="match status" value="1"/>
</dbReference>
<proteinExistence type="predicted"/>
<dbReference type="InterPro" id="IPR029063">
    <property type="entry name" value="SAM-dependent_MTases_sf"/>
</dbReference>
<dbReference type="Gene3D" id="3.40.50.150">
    <property type="entry name" value="Vaccinia Virus protein VP39"/>
    <property type="match status" value="1"/>
</dbReference>
<dbReference type="PANTHER" id="PTHR46656:SF3">
    <property type="entry name" value="PUTATIVE-RELATED"/>
    <property type="match status" value="1"/>
</dbReference>
<dbReference type="CDD" id="cd03801">
    <property type="entry name" value="GT4_PimA-like"/>
    <property type="match status" value="1"/>
</dbReference>
<keyword evidence="3" id="KW-0808">Transferase</keyword>
<keyword evidence="3" id="KW-0328">Glycosyltransferase</keyword>
<sequence>MGWVWVHGRDVVPDELLPPRPPHVPEDARSAGGWAHGEGPQVSDPLWGVNVAGFFRSELGLGEAARLLIAGLDAARVPALPVQGSFVPPCRQGAEFTFAAPDEAPYPLNILCLNGDAIPAFAHEAGEGFFAGRHTIALWWWEVGDLPDSWQDAFRWVDEVWVATDHIRDLIAPSCPVPVTKITLPVSDPPVTPRTRAELGLPEDEFVFLYVYDYHSTEARKNPTGLIRAFKAAFPPGSGAHLVLKCINADTMFAHHDRVLLEVGDHPDISFVDRYLQLGEKNALIAASDCYVSPHRSEGFGLTPAEAMLLGTPVIATNYGGVLEFLTQDNAYLVDYTMRRVGEHAEPYPPDGEWADPDLDQLAERMRYVFEHRGEAAERASRGAVEIRQGHTPQAAGGSMEAVLRSHYERLMDEGARSLRVRRTTPLDLADPTVELRSVLRGTAQRGGGLHGRASQLRQRLTRPFTARRDRVDARLADELALLDERVRSLTAELDMQRIAAHAEVLAQFRRLSADAREAREHVHDLTVRTDTVSRQVEHHLAEHEVLPFMAPDDAPVLLDDPVAGRVLGYEAGTRDLAPYRAFTDVFRGSEERVRELQVPYLPLLRDAAPVLDTGCGRGEMLDLLAEAGIAARGVDGDEGMVGHAREKGHDVTLADVNEHLRGLPEGQLGGIVSLEVVEHMPADALEEFLGLARTRLRDGGVLIAETVNPHALFALKGFWLDPTHHHPLFPEVALTLARIAGFPTAYVFHPTGTGDVEHDRTRQPTYALVATA</sequence>
<evidence type="ECO:0000256" key="1">
    <source>
        <dbReference type="SAM" id="MobiDB-lite"/>
    </source>
</evidence>
<dbReference type="EMBL" id="CP088295">
    <property type="protein sequence ID" value="UUY06382.1"/>
    <property type="molecule type" value="Genomic_DNA"/>
</dbReference>
<feature type="domain" description="Glycosyl transferase family 1" evidence="2">
    <location>
        <begin position="194"/>
        <end position="335"/>
    </location>
</feature>
<dbReference type="Pfam" id="PF00534">
    <property type="entry name" value="Glycos_transf_1"/>
    <property type="match status" value="1"/>
</dbReference>
<dbReference type="EC" id="2.4.-.-" evidence="3"/>
<dbReference type="SUPFAM" id="SSF53335">
    <property type="entry name" value="S-adenosyl-L-methionine-dependent methyltransferases"/>
    <property type="match status" value="1"/>
</dbReference>
<dbReference type="GO" id="GO:0016757">
    <property type="term" value="F:glycosyltransferase activity"/>
    <property type="evidence" value="ECO:0007669"/>
    <property type="project" value="UniProtKB-KW"/>
</dbReference>
<evidence type="ECO:0000259" key="2">
    <source>
        <dbReference type="Pfam" id="PF00534"/>
    </source>
</evidence>
<evidence type="ECO:0000313" key="3">
    <source>
        <dbReference type="EMBL" id="UUY06382.1"/>
    </source>
</evidence>
<feature type="region of interest" description="Disordered" evidence="1">
    <location>
        <begin position="16"/>
        <end position="37"/>
    </location>
</feature>
<dbReference type="Proteomes" id="UP001058860">
    <property type="component" value="Chromosome"/>
</dbReference>
<dbReference type="CDD" id="cd02440">
    <property type="entry name" value="AdoMet_MTases"/>
    <property type="match status" value="1"/>
</dbReference>
<organism evidence="3 4">
    <name type="scientific">Svornostia abyssi</name>
    <dbReference type="NCBI Taxonomy" id="2898438"/>
    <lineage>
        <taxon>Bacteria</taxon>
        <taxon>Bacillati</taxon>
        <taxon>Actinomycetota</taxon>
        <taxon>Thermoleophilia</taxon>
        <taxon>Solirubrobacterales</taxon>
        <taxon>Baekduiaceae</taxon>
        <taxon>Svornostia</taxon>
    </lineage>
</organism>
<protein>
    <submittedName>
        <fullName evidence="3">Glycosyltransferase</fullName>
        <ecNumber evidence="3">2.4.-.-</ecNumber>
    </submittedName>
</protein>
<reference evidence="4" key="1">
    <citation type="submission" date="2021-11" db="EMBL/GenBank/DDBJ databases">
        <title>Cultivation dependent microbiological survey of springs from the worlds oldest radium mine currently devoted to the extraction of radon-saturated water.</title>
        <authorList>
            <person name="Kapinusova G."/>
            <person name="Smrhova T."/>
            <person name="Strejcek M."/>
            <person name="Suman J."/>
            <person name="Jani K."/>
            <person name="Pajer P."/>
            <person name="Uhlik O."/>
        </authorList>
    </citation>
    <scope>NUCLEOTIDE SEQUENCE [LARGE SCALE GENOMIC DNA]</scope>
    <source>
        <strain evidence="4">J379</strain>
    </source>
</reference>
<dbReference type="Gene3D" id="3.40.50.2000">
    <property type="entry name" value="Glycogen Phosphorylase B"/>
    <property type="match status" value="1"/>
</dbReference>
<dbReference type="PANTHER" id="PTHR46656">
    <property type="entry name" value="PUTATIVE-RELATED"/>
    <property type="match status" value="1"/>
</dbReference>
<keyword evidence="4" id="KW-1185">Reference proteome</keyword>
<gene>
    <name evidence="3" type="ORF">LRS13_00780</name>
</gene>
<evidence type="ECO:0000313" key="4">
    <source>
        <dbReference type="Proteomes" id="UP001058860"/>
    </source>
</evidence>
<dbReference type="InterPro" id="IPR001296">
    <property type="entry name" value="Glyco_trans_1"/>
</dbReference>
<accession>A0ABY5PQC8</accession>